<name>A0A6L2ZL28_9ZZZZ</name>
<dbReference type="InterPro" id="IPR043502">
    <property type="entry name" value="DNA/RNA_pol_sf"/>
</dbReference>
<dbReference type="GO" id="GO:0039694">
    <property type="term" value="P:viral RNA genome replication"/>
    <property type="evidence" value="ECO:0007669"/>
    <property type="project" value="InterPro"/>
</dbReference>
<reference evidence="3" key="1">
    <citation type="submission" date="2020-05" db="EMBL/GenBank/DDBJ databases">
        <title>Diverged and active partitiviruses in Lichen.</title>
        <authorList>
            <person name="Urayama S."/>
            <person name="Doi N."/>
            <person name="Kondo F."/>
            <person name="Chiba Y."/>
            <person name="Takaki Y."/>
            <person name="Hirai M."/>
            <person name="Minegishi Y."/>
            <person name="Hagiwara D."/>
            <person name="Nunoura T."/>
        </authorList>
    </citation>
    <scope>NUCLEOTIDE SEQUENCE</scope>
</reference>
<sequence length="1046" mass="120656">MFIKIPKPLTVLWRLFVLILFITLMCGGVLFTWLSYGLSLGILHFVVLGCHWTLFPILVGFGPFGVLITVDFFCNSVRNEAILIRQVGQKRALWYESPNFHSTFGFSWPAKTVARAVVTEGHDTSGQYVKLWAQLDSLPTELQEMIEGGFMDAGSILWSKFILFLESIIGEHAALSAGFVSWVVWTRTARFRLAYPLNKFAYHLVTLLVLVWHFPADVAFSFIWKCLRYAVMLTRHGVPRGLKDFFEFCQWWVVSIIVDILGYNYAVNTEYQRYYSENLMRGKVSYTNNVRTLVMNTVVFINDLGLPEFVRARFSKSPTLENIRYSNQLMSDLGWPINVAVTDSYKPNPYTSWTIGGTDFATGVRQLKMKVDKDLDGLRLAAIHYKRTEEYRTEENELQSLARYFKRPSYDFPDLLLDDVWEVVRDIFATSRLTSFNHIIRMWEKKYALGAFMKSPYSIYSKYKRSIFIRDLGGMSNFKKLWATTFYWASQMVPVAHVSVKDEALPPRKWMADKVRTVIGSPVAHYIMSTIWNYGPNHNFKWETTPIKVGMPLNGYWMTRIWQQHSRAQIHVEGDFSNFDSTLSGKIMSLVKEVRKKGYENHKDRERIAELIDLYYQQLNDQPLNTTSTGNIYAKGLGASTGHSSTSADNSLACVIIYLMAWKDLTGLSAKDFKHFNELSVYGDDHVLSILASKPAIWTPKNIKSSMAKWGLINNLEVKPLDKIVFLSKHGSRTSWIERQHLNKFGLSDLYFKVWHDKESLVGKLTAPVKHMEASYRLRRLLSYLDLTAHHQDIYDSIIRVIYSSKSLKAQLINDKLKVPSYQKVLQNWYNPSPGQPEYSKQFREEIQGLQVEHDMVQYGVIDPIDYIFGAMSMIPDFLSPVYFNFGYNRSIQLFLKNRISWVVDLFCASNDFLTSGQIDGLIAKTAYRFIEPDLNVPGSSGANVTTLYVRHWLFLAYMAVRPFPRMGSPLLSRLVVAINNIQFIANCKLLSEYRHFSFDMDKILVVALLSFVNIPWNFLSPLKLFILPDIQVLVDLLSHFFLVFI</sequence>
<dbReference type="GO" id="GO:0003723">
    <property type="term" value="F:RNA binding"/>
    <property type="evidence" value="ECO:0007669"/>
    <property type="project" value="InterPro"/>
</dbReference>
<dbReference type="InterPro" id="IPR007094">
    <property type="entry name" value="RNA-dir_pol_PSvirus"/>
</dbReference>
<evidence type="ECO:0000313" key="3">
    <source>
        <dbReference type="EMBL" id="GFM95131.1"/>
    </source>
</evidence>
<gene>
    <name evidence="3" type="ORF">MMARV_C014P1</name>
</gene>
<proteinExistence type="predicted"/>
<dbReference type="AlphaFoldDB" id="A0A6L2ZL28"/>
<dbReference type="Gene3D" id="3.30.70.270">
    <property type="match status" value="1"/>
</dbReference>
<dbReference type="InterPro" id="IPR043128">
    <property type="entry name" value="Rev_trsase/Diguanyl_cyclase"/>
</dbReference>
<keyword evidence="1" id="KW-0812">Transmembrane</keyword>
<feature type="non-terminal residue" evidence="3">
    <location>
        <position position="1046"/>
    </location>
</feature>
<dbReference type="EMBL" id="BLWB01000014">
    <property type="protein sequence ID" value="GFM95131.1"/>
    <property type="molecule type" value="Genomic_RNA"/>
</dbReference>
<accession>A0A6L2ZL28</accession>
<keyword evidence="1" id="KW-0472">Membrane</keyword>
<feature type="transmembrane region" description="Helical" evidence="1">
    <location>
        <begin position="200"/>
        <end position="224"/>
    </location>
</feature>
<dbReference type="Pfam" id="PF00680">
    <property type="entry name" value="RdRP_1"/>
    <property type="match status" value="1"/>
</dbReference>
<dbReference type="PROSITE" id="PS50507">
    <property type="entry name" value="RDRP_SSRNA_POS"/>
    <property type="match status" value="1"/>
</dbReference>
<dbReference type="GO" id="GO:0006351">
    <property type="term" value="P:DNA-templated transcription"/>
    <property type="evidence" value="ECO:0007669"/>
    <property type="project" value="InterPro"/>
</dbReference>
<feature type="transmembrane region" description="Helical" evidence="1">
    <location>
        <begin position="12"/>
        <end position="36"/>
    </location>
</feature>
<organism evidence="3">
    <name type="scientific">viral metagenome</name>
    <dbReference type="NCBI Taxonomy" id="1070528"/>
    <lineage>
        <taxon>unclassified sequences</taxon>
        <taxon>metagenomes</taxon>
        <taxon>organismal metagenomes</taxon>
    </lineage>
</organism>
<comment type="caution">
    <text evidence="3">The sequence shown here is derived from an EMBL/GenBank/DDBJ whole genome shotgun (WGS) entry which is preliminary data.</text>
</comment>
<dbReference type="SUPFAM" id="SSF56672">
    <property type="entry name" value="DNA/RNA polymerases"/>
    <property type="match status" value="1"/>
</dbReference>
<protein>
    <submittedName>
        <fullName evidence="3">Replicase</fullName>
    </submittedName>
</protein>
<dbReference type="InterPro" id="IPR001205">
    <property type="entry name" value="RNA-dir_pol_C"/>
</dbReference>
<feature type="domain" description="RdRp catalytic" evidence="2">
    <location>
        <begin position="569"/>
        <end position="698"/>
    </location>
</feature>
<keyword evidence="1" id="KW-1133">Transmembrane helix</keyword>
<feature type="transmembrane region" description="Helical" evidence="1">
    <location>
        <begin position="42"/>
        <end position="68"/>
    </location>
</feature>
<dbReference type="GO" id="GO:0003968">
    <property type="term" value="F:RNA-directed RNA polymerase activity"/>
    <property type="evidence" value="ECO:0007669"/>
    <property type="project" value="InterPro"/>
</dbReference>
<evidence type="ECO:0000259" key="2">
    <source>
        <dbReference type="PROSITE" id="PS50507"/>
    </source>
</evidence>
<evidence type="ECO:0000256" key="1">
    <source>
        <dbReference type="SAM" id="Phobius"/>
    </source>
</evidence>